<keyword evidence="2" id="KW-1185">Reference proteome</keyword>
<evidence type="ECO:0000313" key="2">
    <source>
        <dbReference type="Proteomes" id="UP001328107"/>
    </source>
</evidence>
<accession>A0AAN4ZMH8</accession>
<evidence type="ECO:0000313" key="1">
    <source>
        <dbReference type="EMBL" id="GMR43958.1"/>
    </source>
</evidence>
<feature type="non-terminal residue" evidence="1">
    <location>
        <position position="1"/>
    </location>
</feature>
<dbReference type="Proteomes" id="UP001328107">
    <property type="component" value="Unassembled WGS sequence"/>
</dbReference>
<organism evidence="1 2">
    <name type="scientific">Pristionchus mayeri</name>
    <dbReference type="NCBI Taxonomy" id="1317129"/>
    <lineage>
        <taxon>Eukaryota</taxon>
        <taxon>Metazoa</taxon>
        <taxon>Ecdysozoa</taxon>
        <taxon>Nematoda</taxon>
        <taxon>Chromadorea</taxon>
        <taxon>Rhabditida</taxon>
        <taxon>Rhabditina</taxon>
        <taxon>Diplogasteromorpha</taxon>
        <taxon>Diplogasteroidea</taxon>
        <taxon>Neodiplogasteridae</taxon>
        <taxon>Pristionchus</taxon>
    </lineage>
</organism>
<protein>
    <submittedName>
        <fullName evidence="1">Uncharacterized protein</fullName>
    </submittedName>
</protein>
<dbReference type="AlphaFoldDB" id="A0AAN4ZMH8"/>
<sequence length="69" mass="8063">VPDSVLRKMSEMDRKSIEDLEDRLKRGSYERKDLIAILREQIILGRGVILDDLLHNEESLRAFLLQTLV</sequence>
<proteinExistence type="predicted"/>
<feature type="non-terminal residue" evidence="1">
    <location>
        <position position="69"/>
    </location>
</feature>
<comment type="caution">
    <text evidence="1">The sequence shown here is derived from an EMBL/GenBank/DDBJ whole genome shotgun (WGS) entry which is preliminary data.</text>
</comment>
<dbReference type="EMBL" id="BTRK01000003">
    <property type="protein sequence ID" value="GMR43958.1"/>
    <property type="molecule type" value="Genomic_DNA"/>
</dbReference>
<gene>
    <name evidence="1" type="ORF">PMAYCL1PPCAC_14153</name>
</gene>
<name>A0AAN4ZMH8_9BILA</name>
<reference evidence="2" key="1">
    <citation type="submission" date="2022-10" db="EMBL/GenBank/DDBJ databases">
        <title>Genome assembly of Pristionchus species.</title>
        <authorList>
            <person name="Yoshida K."/>
            <person name="Sommer R.J."/>
        </authorList>
    </citation>
    <scope>NUCLEOTIDE SEQUENCE [LARGE SCALE GENOMIC DNA]</scope>
    <source>
        <strain evidence="2">RS5460</strain>
    </source>
</reference>